<dbReference type="AlphaFoldDB" id="A0A5R9L679"/>
<evidence type="ECO:0000313" key="4">
    <source>
        <dbReference type="Proteomes" id="UP000306402"/>
    </source>
</evidence>
<evidence type="ECO:0000256" key="2">
    <source>
        <dbReference type="SAM" id="Phobius"/>
    </source>
</evidence>
<proteinExistence type="predicted"/>
<dbReference type="Proteomes" id="UP000306402">
    <property type="component" value="Unassembled WGS sequence"/>
</dbReference>
<keyword evidence="2" id="KW-1133">Transmembrane helix</keyword>
<organism evidence="3 4">
    <name type="scientific">Dyadobacter luticola</name>
    <dbReference type="NCBI Taxonomy" id="1979387"/>
    <lineage>
        <taxon>Bacteria</taxon>
        <taxon>Pseudomonadati</taxon>
        <taxon>Bacteroidota</taxon>
        <taxon>Cytophagia</taxon>
        <taxon>Cytophagales</taxon>
        <taxon>Spirosomataceae</taxon>
        <taxon>Dyadobacter</taxon>
    </lineage>
</organism>
<dbReference type="InterPro" id="IPR008023">
    <property type="entry name" value="DUF748"/>
</dbReference>
<gene>
    <name evidence="3" type="ORF">FEN17_09150</name>
</gene>
<dbReference type="OrthoDB" id="9771783at2"/>
<reference evidence="3 4" key="1">
    <citation type="submission" date="2019-05" db="EMBL/GenBank/DDBJ databases">
        <authorList>
            <person name="Qu J.-H."/>
        </authorList>
    </citation>
    <scope>NUCLEOTIDE SEQUENCE [LARGE SCALE GENOMIC DNA]</scope>
    <source>
        <strain evidence="3 4">T17</strain>
    </source>
</reference>
<sequence length="407" mass="46287">MASEHPVHRRSRKRKIGIFFISFIALIIVIRLILPYVVLHFANKSLANMNGYYGHIEDIDLAIIRGAYKIDSIYLNKSDTITGKQTPFFASSEIDLSVEWKALFKGSIVGELKLDRPFLLFTKDKVEPKEVVKDSADFRKILDKFMPLSINRCEINNGKIQYNDFTSKPKVDIAMTNLHLLAQNLRNSYDSTSVLPATINATSNIYDGTLRMDAKLNPLADDPTFDMSAELKNTNLVKLNDFFQAYAKIDVNKGKFGLYTEVAAKDGAFAGYVKPLIQDLDILGKEDRKDNIFQKLWEAVAGGVGELFENQRKDQVATKIPFKGKIDEPKTNIWLAITNILQNAFIHALQPSIDNEINIASVKNPKEDKKTFLQKIFSKDDKGKKDKEDKKDKKKEKDKDKDKKDKK</sequence>
<dbReference type="EMBL" id="VCEJ01000002">
    <property type="protein sequence ID" value="TLV03745.1"/>
    <property type="molecule type" value="Genomic_DNA"/>
</dbReference>
<evidence type="ECO:0000313" key="3">
    <source>
        <dbReference type="EMBL" id="TLV03745.1"/>
    </source>
</evidence>
<evidence type="ECO:0000256" key="1">
    <source>
        <dbReference type="SAM" id="MobiDB-lite"/>
    </source>
</evidence>
<protein>
    <submittedName>
        <fullName evidence="3">DUF748 domain-containing protein</fullName>
    </submittedName>
</protein>
<accession>A0A5R9L679</accession>
<keyword evidence="4" id="KW-1185">Reference proteome</keyword>
<dbReference type="Pfam" id="PF05359">
    <property type="entry name" value="DUF748"/>
    <property type="match status" value="1"/>
</dbReference>
<name>A0A5R9L679_9BACT</name>
<feature type="transmembrane region" description="Helical" evidence="2">
    <location>
        <begin position="16"/>
        <end position="39"/>
    </location>
</feature>
<keyword evidence="2" id="KW-0472">Membrane</keyword>
<feature type="region of interest" description="Disordered" evidence="1">
    <location>
        <begin position="380"/>
        <end position="407"/>
    </location>
</feature>
<comment type="caution">
    <text evidence="3">The sequence shown here is derived from an EMBL/GenBank/DDBJ whole genome shotgun (WGS) entry which is preliminary data.</text>
</comment>
<keyword evidence="2" id="KW-0812">Transmembrane</keyword>